<evidence type="ECO:0000313" key="7">
    <source>
        <dbReference type="Proteomes" id="UP000536624"/>
    </source>
</evidence>
<evidence type="ECO:0000259" key="5">
    <source>
        <dbReference type="Pfam" id="PF02668"/>
    </source>
</evidence>
<evidence type="ECO:0000313" key="6">
    <source>
        <dbReference type="EMBL" id="NIY63834.1"/>
    </source>
</evidence>
<accession>A0A7X6AV11</accession>
<dbReference type="SUPFAM" id="SSF51197">
    <property type="entry name" value="Clavaminate synthase-like"/>
    <property type="match status" value="1"/>
</dbReference>
<dbReference type="Proteomes" id="UP000536624">
    <property type="component" value="Unassembled WGS sequence"/>
</dbReference>
<dbReference type="Pfam" id="PF02668">
    <property type="entry name" value="TauD"/>
    <property type="match status" value="1"/>
</dbReference>
<dbReference type="RefSeq" id="WP_167500526.1">
    <property type="nucleotide sequence ID" value="NZ_JAALLH010000001.1"/>
</dbReference>
<organism evidence="6 7">
    <name type="scientific">Streptomyces malaysiensis</name>
    <dbReference type="NCBI Taxonomy" id="92644"/>
    <lineage>
        <taxon>Bacteria</taxon>
        <taxon>Bacillati</taxon>
        <taxon>Actinomycetota</taxon>
        <taxon>Actinomycetes</taxon>
        <taxon>Kitasatosporales</taxon>
        <taxon>Streptomycetaceae</taxon>
        <taxon>Streptomyces</taxon>
        <taxon>Streptomyces violaceusniger group</taxon>
    </lineage>
</organism>
<comment type="cofactor">
    <cofactor evidence="1">
        <name>Fe(2+)</name>
        <dbReference type="ChEBI" id="CHEBI:29033"/>
    </cofactor>
</comment>
<dbReference type="GO" id="GO:0016491">
    <property type="term" value="F:oxidoreductase activity"/>
    <property type="evidence" value="ECO:0007669"/>
    <property type="project" value="UniProtKB-KW"/>
</dbReference>
<dbReference type="PANTHER" id="PTHR10696:SF56">
    <property type="entry name" value="TAUD_TFDA-LIKE DOMAIN-CONTAINING PROTEIN"/>
    <property type="match status" value="1"/>
</dbReference>
<keyword evidence="6" id="KW-0413">Isomerase</keyword>
<dbReference type="InterPro" id="IPR003819">
    <property type="entry name" value="TauD/TfdA-like"/>
</dbReference>
<dbReference type="AlphaFoldDB" id="A0A7X6AV11"/>
<dbReference type="Gene3D" id="3.60.130.10">
    <property type="entry name" value="Clavaminate synthase-like"/>
    <property type="match status" value="1"/>
</dbReference>
<keyword evidence="2" id="KW-0560">Oxidoreductase</keyword>
<dbReference type="EC" id="5.1.1.12" evidence="6"/>
<evidence type="ECO:0000256" key="4">
    <source>
        <dbReference type="ARBA" id="ARBA00023194"/>
    </source>
</evidence>
<evidence type="ECO:0000256" key="2">
    <source>
        <dbReference type="ARBA" id="ARBA00023002"/>
    </source>
</evidence>
<proteinExistence type="predicted"/>
<gene>
    <name evidence="6" type="ORF">SMALB_1777</name>
</gene>
<dbReference type="PANTHER" id="PTHR10696">
    <property type="entry name" value="GAMMA-BUTYROBETAINE HYDROXYLASE-RELATED"/>
    <property type="match status" value="1"/>
</dbReference>
<protein>
    <submittedName>
        <fullName evidence="6">Amino acid adenylation domain protein</fullName>
        <ecNumber evidence="6">5.1.1.12</ecNumber>
    </submittedName>
</protein>
<evidence type="ECO:0000256" key="1">
    <source>
        <dbReference type="ARBA" id="ARBA00001954"/>
    </source>
</evidence>
<dbReference type="GO" id="GO:0017000">
    <property type="term" value="P:antibiotic biosynthetic process"/>
    <property type="evidence" value="ECO:0007669"/>
    <property type="project" value="UniProtKB-KW"/>
</dbReference>
<keyword evidence="3" id="KW-0408">Iron</keyword>
<name>A0A7X6AV11_STRMQ</name>
<sequence>MTNPPSGGRPGPDGLRQVVPAPVTVTSHSLVTHAPLTASGVPPLLIRPADVDVDVAAWATHSRTWLDTALDDYGAVLFRGFSVTTTSGLERLADALIDQLYRDNGEHPRASLSGSISSPVFFPPEEKLLWHTENSFNDTGPARIMFCCARPATSGGETPVVDSRQVFQRLDPDLRSEFLAKGMMYVRNYGTGLGLDWREVLRTDDRREAETRCAQQGLRFDWHGDHLRTEAIRPAAVRHPGTGVWSWISQAQHWHPACLDPATRAALEATHTPDTLPRQCHFGDGSTIPDEAMAEICRVYAELEVCFPWERGDVLVLDNILVAHARNPFRGPRELLVAMGDMVRFA</sequence>
<feature type="domain" description="TauD/TfdA-like" evidence="5">
    <location>
        <begin position="49"/>
        <end position="339"/>
    </location>
</feature>
<reference evidence="6 7" key="1">
    <citation type="submission" date="2020-02" db="EMBL/GenBank/DDBJ databases">
        <title>Streptomyces malaysiensis DSM14702 (JHCC583434, PFL_A843) Genome sequencing and assembly.</title>
        <authorList>
            <person name="Samborskyy M."/>
        </authorList>
    </citation>
    <scope>NUCLEOTIDE SEQUENCE [LARGE SCALE GENOMIC DNA]</scope>
    <source>
        <strain evidence="6 7">DSM 14702</strain>
    </source>
</reference>
<dbReference type="InterPro" id="IPR042098">
    <property type="entry name" value="TauD-like_sf"/>
</dbReference>
<evidence type="ECO:0000256" key="3">
    <source>
        <dbReference type="ARBA" id="ARBA00023004"/>
    </source>
</evidence>
<dbReference type="InterPro" id="IPR050411">
    <property type="entry name" value="AlphaKG_dependent_hydroxylases"/>
</dbReference>
<comment type="caution">
    <text evidence="6">The sequence shown here is derived from an EMBL/GenBank/DDBJ whole genome shotgun (WGS) entry which is preliminary data.</text>
</comment>
<dbReference type="EMBL" id="JAALLH010000001">
    <property type="protein sequence ID" value="NIY63834.1"/>
    <property type="molecule type" value="Genomic_DNA"/>
</dbReference>
<dbReference type="GO" id="GO:0050157">
    <property type="term" value="F:ornithine racemase activity"/>
    <property type="evidence" value="ECO:0007669"/>
    <property type="project" value="UniProtKB-EC"/>
</dbReference>
<keyword evidence="4" id="KW-0045">Antibiotic biosynthesis</keyword>